<dbReference type="Pfam" id="PF14392">
    <property type="entry name" value="zf-CCHC_4"/>
    <property type="match status" value="1"/>
</dbReference>
<name>A0AA89BKZ7_9ASTE</name>
<comment type="caution">
    <text evidence="2">The sequence shown here is derived from an EMBL/GenBank/DDBJ whole genome shotgun (WGS) entry which is preliminary data.</text>
</comment>
<evidence type="ECO:0000313" key="3">
    <source>
        <dbReference type="Proteomes" id="UP001188597"/>
    </source>
</evidence>
<feature type="domain" description="Zinc knuckle CX2CX4HX4C" evidence="1">
    <location>
        <begin position="130"/>
        <end position="164"/>
    </location>
</feature>
<organism evidence="2 3">
    <name type="scientific">Escallonia herrerae</name>
    <dbReference type="NCBI Taxonomy" id="1293975"/>
    <lineage>
        <taxon>Eukaryota</taxon>
        <taxon>Viridiplantae</taxon>
        <taxon>Streptophyta</taxon>
        <taxon>Embryophyta</taxon>
        <taxon>Tracheophyta</taxon>
        <taxon>Spermatophyta</taxon>
        <taxon>Magnoliopsida</taxon>
        <taxon>eudicotyledons</taxon>
        <taxon>Gunneridae</taxon>
        <taxon>Pentapetalae</taxon>
        <taxon>asterids</taxon>
        <taxon>campanulids</taxon>
        <taxon>Escalloniales</taxon>
        <taxon>Escalloniaceae</taxon>
        <taxon>Escallonia</taxon>
    </lineage>
</organism>
<reference evidence="2" key="1">
    <citation type="submission" date="2022-12" db="EMBL/GenBank/DDBJ databases">
        <title>Draft genome assemblies for two species of Escallonia (Escalloniales).</title>
        <authorList>
            <person name="Chanderbali A."/>
            <person name="Dervinis C."/>
            <person name="Anghel I."/>
            <person name="Soltis D."/>
            <person name="Soltis P."/>
            <person name="Zapata F."/>
        </authorList>
    </citation>
    <scope>NUCLEOTIDE SEQUENCE</scope>
    <source>
        <strain evidence="2">UCBG64.0493</strain>
        <tissue evidence="2">Leaf</tissue>
    </source>
</reference>
<sequence length="193" mass="21702">MGGSEAGEGGGIPVAERDGGSGVIFVEILHDHVEHASDGDSGGRAQALVASEAPFLRPIFHLCSSCPPLSLYFFGVISNDKGQCYQDWRKDWTCSQGRSLKGRENWGEGYMRIRIDMEIGKAIPKGFVLKREGAEELWIDFRYERLPDLCFECGHLRHVKKWCHQEADPTANRIQARATRYYTPWIRASNKGD</sequence>
<keyword evidence="3" id="KW-1185">Reference proteome</keyword>
<dbReference type="Proteomes" id="UP001188597">
    <property type="component" value="Unassembled WGS sequence"/>
</dbReference>
<protein>
    <recommendedName>
        <fullName evidence="1">Zinc knuckle CX2CX4HX4C domain-containing protein</fullName>
    </recommendedName>
</protein>
<dbReference type="EMBL" id="JAVXUP010000053">
    <property type="protein sequence ID" value="KAK3040502.1"/>
    <property type="molecule type" value="Genomic_DNA"/>
</dbReference>
<dbReference type="AlphaFoldDB" id="A0AA89BKZ7"/>
<gene>
    <name evidence="2" type="ORF">RJ639_028787</name>
</gene>
<evidence type="ECO:0000259" key="1">
    <source>
        <dbReference type="Pfam" id="PF14392"/>
    </source>
</evidence>
<dbReference type="InterPro" id="IPR025836">
    <property type="entry name" value="Zn_knuckle_CX2CX4HX4C"/>
</dbReference>
<evidence type="ECO:0000313" key="2">
    <source>
        <dbReference type="EMBL" id="KAK3040502.1"/>
    </source>
</evidence>
<accession>A0AA89BKZ7</accession>
<proteinExistence type="predicted"/>